<dbReference type="Proteomes" id="UP000218209">
    <property type="component" value="Unassembled WGS sequence"/>
</dbReference>
<dbReference type="SUPFAM" id="SSF54001">
    <property type="entry name" value="Cysteine proteinases"/>
    <property type="match status" value="1"/>
</dbReference>
<dbReference type="EMBL" id="KV918905">
    <property type="protein sequence ID" value="OSX75405.1"/>
    <property type="molecule type" value="Genomic_DNA"/>
</dbReference>
<keyword evidence="3" id="KW-0378">Hydrolase</keyword>
<evidence type="ECO:0000259" key="6">
    <source>
        <dbReference type="PROSITE" id="PS50600"/>
    </source>
</evidence>
<evidence type="ECO:0000256" key="5">
    <source>
        <dbReference type="SAM" id="MobiDB-lite"/>
    </source>
</evidence>
<feature type="region of interest" description="Disordered" evidence="5">
    <location>
        <begin position="703"/>
        <end position="743"/>
    </location>
</feature>
<accession>A0A1X6P3T1</accession>
<dbReference type="InterPro" id="IPR038765">
    <property type="entry name" value="Papain-like_cys_pep_sf"/>
</dbReference>
<evidence type="ECO:0000313" key="7">
    <source>
        <dbReference type="EMBL" id="OSX75405.1"/>
    </source>
</evidence>
<feature type="compositionally biased region" description="Low complexity" evidence="5">
    <location>
        <begin position="723"/>
        <end position="737"/>
    </location>
</feature>
<evidence type="ECO:0000256" key="4">
    <source>
        <dbReference type="ARBA" id="ARBA00022807"/>
    </source>
</evidence>
<feature type="region of interest" description="Disordered" evidence="5">
    <location>
        <begin position="364"/>
        <end position="384"/>
    </location>
</feature>
<dbReference type="GO" id="GO:0016929">
    <property type="term" value="F:deSUMOylase activity"/>
    <property type="evidence" value="ECO:0007669"/>
    <property type="project" value="TreeGrafter"/>
</dbReference>
<feature type="region of interest" description="Disordered" evidence="5">
    <location>
        <begin position="86"/>
        <end position="109"/>
    </location>
</feature>
<dbReference type="GO" id="GO:0005634">
    <property type="term" value="C:nucleus"/>
    <property type="evidence" value="ECO:0007669"/>
    <property type="project" value="TreeGrafter"/>
</dbReference>
<dbReference type="GO" id="GO:0016926">
    <property type="term" value="P:protein desumoylation"/>
    <property type="evidence" value="ECO:0007669"/>
    <property type="project" value="TreeGrafter"/>
</dbReference>
<keyword evidence="2" id="KW-0645">Protease</keyword>
<keyword evidence="4" id="KW-0788">Thiol protease</keyword>
<dbReference type="OrthoDB" id="442460at2759"/>
<protein>
    <recommendedName>
        <fullName evidence="6">Ubiquitin-like protease family profile domain-containing protein</fullName>
    </recommendedName>
</protein>
<evidence type="ECO:0000256" key="1">
    <source>
        <dbReference type="ARBA" id="ARBA00005234"/>
    </source>
</evidence>
<dbReference type="PROSITE" id="PS50600">
    <property type="entry name" value="ULP_PROTEASE"/>
    <property type="match status" value="1"/>
</dbReference>
<keyword evidence="8" id="KW-1185">Reference proteome</keyword>
<dbReference type="PANTHER" id="PTHR12606:SF141">
    <property type="entry name" value="GH15225P-RELATED"/>
    <property type="match status" value="1"/>
</dbReference>
<gene>
    <name evidence="7" type="ORF">BU14_0238s0028</name>
</gene>
<proteinExistence type="inferred from homology"/>
<dbReference type="InterPro" id="IPR003653">
    <property type="entry name" value="Peptidase_C48_C"/>
</dbReference>
<dbReference type="GO" id="GO:0006508">
    <property type="term" value="P:proteolysis"/>
    <property type="evidence" value="ECO:0007669"/>
    <property type="project" value="UniProtKB-KW"/>
</dbReference>
<comment type="similarity">
    <text evidence="1">Belongs to the peptidase C48 family.</text>
</comment>
<evidence type="ECO:0000256" key="2">
    <source>
        <dbReference type="ARBA" id="ARBA00022670"/>
    </source>
</evidence>
<feature type="region of interest" description="Disordered" evidence="5">
    <location>
        <begin position="1198"/>
        <end position="1234"/>
    </location>
</feature>
<dbReference type="PANTHER" id="PTHR12606">
    <property type="entry name" value="SENTRIN/SUMO-SPECIFIC PROTEASE"/>
    <property type="match status" value="1"/>
</dbReference>
<reference evidence="7 8" key="1">
    <citation type="submission" date="2017-03" db="EMBL/GenBank/DDBJ databases">
        <title>WGS assembly of Porphyra umbilicalis.</title>
        <authorList>
            <person name="Brawley S.H."/>
            <person name="Blouin N.A."/>
            <person name="Ficko-Blean E."/>
            <person name="Wheeler G.L."/>
            <person name="Lohr M."/>
            <person name="Goodson H.V."/>
            <person name="Jenkins J.W."/>
            <person name="Blaby-Haas C.E."/>
            <person name="Helliwell K.E."/>
            <person name="Chan C."/>
            <person name="Marriage T."/>
            <person name="Bhattacharya D."/>
            <person name="Klein A.S."/>
            <person name="Badis Y."/>
            <person name="Brodie J."/>
            <person name="Cao Y."/>
            <person name="Collen J."/>
            <person name="Dittami S.M."/>
            <person name="Gachon C.M."/>
            <person name="Green B.R."/>
            <person name="Karpowicz S."/>
            <person name="Kim J.W."/>
            <person name="Kudahl U."/>
            <person name="Lin S."/>
            <person name="Michel G."/>
            <person name="Mittag M."/>
            <person name="Olson B.J."/>
            <person name="Pangilinan J."/>
            <person name="Peng Y."/>
            <person name="Qiu H."/>
            <person name="Shu S."/>
            <person name="Singer J.T."/>
            <person name="Smith A.G."/>
            <person name="Sprecher B.N."/>
            <person name="Wagner V."/>
            <person name="Wang W."/>
            <person name="Wang Z.-Y."/>
            <person name="Yan J."/>
            <person name="Yarish C."/>
            <person name="Zoeuner-Riek S."/>
            <person name="Zhuang Y."/>
            <person name="Zou Y."/>
            <person name="Lindquist E.A."/>
            <person name="Grimwood J."/>
            <person name="Barry K."/>
            <person name="Rokhsar D.S."/>
            <person name="Schmutz J."/>
            <person name="Stiller J.W."/>
            <person name="Grossman A.R."/>
            <person name="Prochnik S.E."/>
        </authorList>
    </citation>
    <scope>NUCLEOTIDE SEQUENCE [LARGE SCALE GENOMIC DNA]</scope>
    <source>
        <strain evidence="7">4086291</strain>
    </source>
</reference>
<sequence>MGDPPPPRKPRFHAPVVASYMGDATAVPSLVNRLATLPTTGLGTSVEVITSGSQCVSVDPGWSERARDRDGRRRVVRGGAWVRSAPAVASAGDKTRSTKRPRTASSAALSPLLGVDAGDDVMEDHHCPPGAIPRRPSSGRAAAHLIDKRIMEALGPCVRNACGLPSATPIGKGASLVSATLVGDPNSRSRAILLCVGCGKADSAILWASRRGGILCSCFAGTQNALFLSASSRSCVCKHTRALRRCLVKDGIALSLFLRRMHLGSSPTNFVSQKRYGPMQFWVVLYRSVYSLVSFTAANVATCIAPSCRRFRARCGHVALARPRNMKSRAADVAAGVKPGTPLAPVKAASANQPVLPLGLADEDDGIETEPCDTERGSGDAAESTVSARVRRNLLPCKGEIADAEVWARTAEWRGIAALRRLRGGANKAGDIKKVGAVMKSAAQMGLMHERGLVPVEPYCGSCGSKREEKHVVTKERAVLYTHHATAPVMQMLVGQWTCDRPDCKRKVEFDGNSYGLFNMRRRDKKGRWAVFTRALLDKLYSFIITARTTYTAATRYLSSDMLSFALRRQDVVKLGTAMLRTFVIPPEVAVCPLCGPDPEFIVIDGQALGCTDPDDAQPVRIEEEVPVLGIAASALCVIQSPPLPAAITKILRSSAALTGPHTLLLRAWHNTMGIDDRACVESAAARLFFHFFPMGTKDGGVVNGPDGTPGASRVVAGKKGAEPGAGAEGSEGAASGQDGTASTTALEAKLRTDADGNLTLGGQGAPVKLPSASWRDRIGHCAPNFAQYPKGDDGAWLHVRPFLQALLGETVSGMFHCHDEGASRLLANCMRLQPAGKWRDVTEAVDGIGFVANFVGWFADMIDDDDRFRYALGSVLLRAVDMEADVDKLFSAAANRKEVLDRGWVNAEYCRKWGGMPTPADYRAWLDSKPAGSLGDVDNPLVSFESFPGLDRVRPGIKDSEALKRRVGYKGKDRHAADVEGDGDACNKAFSIQCGLTQGVFNVVCPHVVTLGFCCLFRAESVGEALSIVLERFPKLPKVIFYDVACKLDKNSLRRVRPILRAHKVRCILDRPHSITHTCSPIYMPNESLGTTAGVATQAAEVSHSIAVANRTSLAYMKPTTYMTHKMVQVAMMNIRKLERLSSANPKSENDHVPLAPFFHSRLARECQRGSGCACQASISDTGRRDSQKAIAESLVASADSGGEENSVSTGSPAVEDNGGAGEDAGMGDEPVHGSDAVIVECARDGDDGAAPSRPSVEDEAAGVLRRGEVVHILPMSTRPLLDKHAAAVDALVGDRPPSTVVRTVNKAKVELTVADSRVLTGENWLNNSVMNSFVALINHRATLLRCLMTVKPVAVPRVFMFNTFFFSRLEERVGCYDYAGVRTWGYKNGLDIGAVDQVLIPVNVDNLHWVLVVVDLEHHSFLYYDSLYGGGAARVLHTARRWLRDEVAARLGEDVAESWKIAEWGGVVDVGFPRQTDRGSCGVFVMAAADCFALRAPVSFTQLDVPVLRQRIGVALLADSVTTSDGCAYLPVTDQGDDASEDE</sequence>
<evidence type="ECO:0000313" key="8">
    <source>
        <dbReference type="Proteomes" id="UP000218209"/>
    </source>
</evidence>
<name>A0A1X6P3T1_PORUM</name>
<organism evidence="7 8">
    <name type="scientific">Porphyra umbilicalis</name>
    <name type="common">Purple laver</name>
    <name type="synonym">Red alga</name>
    <dbReference type="NCBI Taxonomy" id="2786"/>
    <lineage>
        <taxon>Eukaryota</taxon>
        <taxon>Rhodophyta</taxon>
        <taxon>Bangiophyceae</taxon>
        <taxon>Bangiales</taxon>
        <taxon>Bangiaceae</taxon>
        <taxon>Porphyra</taxon>
    </lineage>
</organism>
<feature type="domain" description="Ubiquitin-like protease family profile" evidence="6">
    <location>
        <begin position="1311"/>
        <end position="1494"/>
    </location>
</feature>
<dbReference type="Pfam" id="PF02902">
    <property type="entry name" value="Peptidase_C48"/>
    <property type="match status" value="1"/>
</dbReference>
<evidence type="ECO:0000256" key="3">
    <source>
        <dbReference type="ARBA" id="ARBA00022801"/>
    </source>
</evidence>
<dbReference type="Gene3D" id="3.40.395.10">
    <property type="entry name" value="Adenoviral Proteinase, Chain A"/>
    <property type="match status" value="1"/>
</dbReference>